<evidence type="ECO:0000313" key="12">
    <source>
        <dbReference type="Proteomes" id="UP000287224"/>
    </source>
</evidence>
<feature type="domain" description="Carrier" evidence="9">
    <location>
        <begin position="167"/>
        <end position="242"/>
    </location>
</feature>
<keyword evidence="6 7" id="KW-0275">Fatty acid biosynthesis</keyword>
<feature type="compositionally biased region" description="Polar residues" evidence="8">
    <location>
        <begin position="120"/>
        <end position="131"/>
    </location>
</feature>
<keyword evidence="3 7" id="KW-0597">Phosphoprotein</keyword>
<dbReference type="OrthoDB" id="9804551at2"/>
<evidence type="ECO:0000256" key="3">
    <source>
        <dbReference type="ARBA" id="ARBA00022553"/>
    </source>
</evidence>
<evidence type="ECO:0000256" key="1">
    <source>
        <dbReference type="ARBA" id="ARBA00022450"/>
    </source>
</evidence>
<comment type="PTM">
    <text evidence="7">4'-phosphopantetheine is transferred from CoA to a specific serine of apo-ACP by AcpS. This modification is essential for activity because fatty acids are bound in thioester linkage to the sulfhydryl of the prosthetic group.</text>
</comment>
<feature type="region of interest" description="Disordered" evidence="8">
    <location>
        <begin position="120"/>
        <end position="150"/>
    </location>
</feature>
<dbReference type="Gene3D" id="3.30.70.100">
    <property type="match status" value="1"/>
</dbReference>
<feature type="modified residue" description="O-(pantetheine 4'-phosphoryl)serine" evidence="7">
    <location>
        <position position="202"/>
    </location>
</feature>
<accession>A0A401ZBN8</accession>
<dbReference type="GO" id="GO:0005829">
    <property type="term" value="C:cytosol"/>
    <property type="evidence" value="ECO:0007669"/>
    <property type="project" value="TreeGrafter"/>
</dbReference>
<dbReference type="GO" id="GO:0016020">
    <property type="term" value="C:membrane"/>
    <property type="evidence" value="ECO:0007669"/>
    <property type="project" value="GOC"/>
</dbReference>
<comment type="function">
    <text evidence="7">Carrier of the growing fatty acid chain in fatty acid biosynthesis.</text>
</comment>
<dbReference type="Pfam" id="PF07876">
    <property type="entry name" value="Dabb"/>
    <property type="match status" value="1"/>
</dbReference>
<comment type="similarity">
    <text evidence="7">Belongs to the acyl carrier protein (ACP) family.</text>
</comment>
<evidence type="ECO:0000259" key="10">
    <source>
        <dbReference type="PROSITE" id="PS51502"/>
    </source>
</evidence>
<comment type="caution">
    <text evidence="11">The sequence shown here is derived from an EMBL/GenBank/DDBJ whole genome shotgun (WGS) entry which is preliminary data.</text>
</comment>
<protein>
    <recommendedName>
        <fullName evidence="7">Acyl carrier protein</fullName>
        <shortName evidence="7">ACP</shortName>
    </recommendedName>
</protein>
<dbReference type="Proteomes" id="UP000287224">
    <property type="component" value="Unassembled WGS sequence"/>
</dbReference>
<feature type="domain" description="Stress-response A/B barrel" evidence="10">
    <location>
        <begin position="14"/>
        <end position="112"/>
    </location>
</feature>
<dbReference type="InterPro" id="IPR013097">
    <property type="entry name" value="Dabb"/>
</dbReference>
<dbReference type="GO" id="GO:0009245">
    <property type="term" value="P:lipid A biosynthetic process"/>
    <property type="evidence" value="ECO:0007669"/>
    <property type="project" value="TreeGrafter"/>
</dbReference>
<organism evidence="11 12">
    <name type="scientific">Dictyobacter aurantiacus</name>
    <dbReference type="NCBI Taxonomy" id="1936993"/>
    <lineage>
        <taxon>Bacteria</taxon>
        <taxon>Bacillati</taxon>
        <taxon>Chloroflexota</taxon>
        <taxon>Ktedonobacteria</taxon>
        <taxon>Ktedonobacterales</taxon>
        <taxon>Dictyobacteraceae</taxon>
        <taxon>Dictyobacter</taxon>
    </lineage>
</organism>
<keyword evidence="2 7" id="KW-0444">Lipid biosynthesis</keyword>
<dbReference type="SUPFAM" id="SSF54909">
    <property type="entry name" value="Dimeric alpha+beta barrel"/>
    <property type="match status" value="1"/>
</dbReference>
<keyword evidence="4 7" id="KW-0276">Fatty acid metabolism</keyword>
<keyword evidence="7" id="KW-0963">Cytoplasm</keyword>
<dbReference type="InterPro" id="IPR009081">
    <property type="entry name" value="PP-bd_ACP"/>
</dbReference>
<dbReference type="Gene3D" id="1.10.1200.10">
    <property type="entry name" value="ACP-like"/>
    <property type="match status" value="1"/>
</dbReference>
<dbReference type="PANTHER" id="PTHR20863">
    <property type="entry name" value="ACYL CARRIER PROTEIN"/>
    <property type="match status" value="1"/>
</dbReference>
<evidence type="ECO:0000256" key="5">
    <source>
        <dbReference type="ARBA" id="ARBA00023098"/>
    </source>
</evidence>
<dbReference type="PROSITE" id="PS50075">
    <property type="entry name" value="CARRIER"/>
    <property type="match status" value="1"/>
</dbReference>
<dbReference type="Pfam" id="PF00550">
    <property type="entry name" value="PP-binding"/>
    <property type="match status" value="1"/>
</dbReference>
<evidence type="ECO:0000259" key="9">
    <source>
        <dbReference type="PROSITE" id="PS50075"/>
    </source>
</evidence>
<comment type="pathway">
    <text evidence="7">Lipid metabolism; fatty acid biosynthesis.</text>
</comment>
<dbReference type="UniPathway" id="UPA00094"/>
<evidence type="ECO:0000256" key="6">
    <source>
        <dbReference type="ARBA" id="ARBA00023160"/>
    </source>
</evidence>
<dbReference type="InterPro" id="IPR036736">
    <property type="entry name" value="ACP-like_sf"/>
</dbReference>
<name>A0A401ZBN8_9CHLR</name>
<reference evidence="12" key="1">
    <citation type="submission" date="2018-12" db="EMBL/GenBank/DDBJ databases">
        <title>Tengunoibacter tsumagoiensis gen. nov., sp. nov., Dictyobacter kobayashii sp. nov., D. alpinus sp. nov., and D. joshuensis sp. nov. and description of Dictyobacteraceae fam. nov. within the order Ktedonobacterales isolated from Tengu-no-mugimeshi.</title>
        <authorList>
            <person name="Wang C.M."/>
            <person name="Zheng Y."/>
            <person name="Sakai Y."/>
            <person name="Toyoda A."/>
            <person name="Minakuchi Y."/>
            <person name="Abe K."/>
            <person name="Yokota A."/>
            <person name="Yabe S."/>
        </authorList>
    </citation>
    <scope>NUCLEOTIDE SEQUENCE [LARGE SCALE GENOMIC DNA]</scope>
    <source>
        <strain evidence="12">S-27</strain>
    </source>
</reference>
<dbReference type="InterPro" id="IPR011008">
    <property type="entry name" value="Dimeric_a/b-barrel"/>
</dbReference>
<dbReference type="HAMAP" id="MF_01217">
    <property type="entry name" value="Acyl_carrier"/>
    <property type="match status" value="1"/>
</dbReference>
<dbReference type="GO" id="GO:0000036">
    <property type="term" value="F:acyl carrier activity"/>
    <property type="evidence" value="ECO:0007669"/>
    <property type="project" value="UniProtKB-UniRule"/>
</dbReference>
<dbReference type="EMBL" id="BIFQ01000001">
    <property type="protein sequence ID" value="GCE04246.1"/>
    <property type="molecule type" value="Genomic_DNA"/>
</dbReference>
<gene>
    <name evidence="7" type="primary">acpP</name>
    <name evidence="11" type="ORF">KDAU_15750</name>
</gene>
<keyword evidence="5 7" id="KW-0443">Lipid metabolism</keyword>
<evidence type="ECO:0000313" key="11">
    <source>
        <dbReference type="EMBL" id="GCE04246.1"/>
    </source>
</evidence>
<dbReference type="GO" id="GO:0000035">
    <property type="term" value="F:acyl binding"/>
    <property type="evidence" value="ECO:0007669"/>
    <property type="project" value="TreeGrafter"/>
</dbReference>
<proteinExistence type="inferred from homology"/>
<dbReference type="NCBIfam" id="NF002148">
    <property type="entry name" value="PRK00982.1-2"/>
    <property type="match status" value="1"/>
</dbReference>
<comment type="subcellular location">
    <subcellularLocation>
        <location evidence="7">Cytoplasm</location>
    </subcellularLocation>
</comment>
<evidence type="ECO:0000256" key="2">
    <source>
        <dbReference type="ARBA" id="ARBA00022516"/>
    </source>
</evidence>
<dbReference type="RefSeq" id="WP_126595421.1">
    <property type="nucleotide sequence ID" value="NZ_BIFQ01000001.1"/>
</dbReference>
<dbReference type="AlphaFoldDB" id="A0A401ZBN8"/>
<dbReference type="PANTHER" id="PTHR20863:SF76">
    <property type="entry name" value="CARRIER DOMAIN-CONTAINING PROTEIN"/>
    <property type="match status" value="1"/>
</dbReference>
<evidence type="ECO:0000256" key="8">
    <source>
        <dbReference type="SAM" id="MobiDB-lite"/>
    </source>
</evidence>
<evidence type="ECO:0000256" key="7">
    <source>
        <dbReference type="HAMAP-Rule" id="MF_01217"/>
    </source>
</evidence>
<sequence length="250" mass="28074">MPQKKQQTQAKTVMAQILLFQPTIEASDEKVQNFLDSVQKLPKGIRHLLSASAGENQSLKHKGFTHGVILLFEDATSLHEAMQQPAYLKLSHTLQGISDHTIMFEQSVVIDVPVIEIPSPQQKQATNQKSKNAAPGQRKRNATIAPPSPELSEWQQLARAIRQKRVTHIDQRLVRIVCDQLSVDEQEVIPSASLVEDLNADSLDLVELFMTFEEVFKLEIPDDHLELLMEIGAIQAYLELQGVLGEENKM</sequence>
<dbReference type="PROSITE" id="PS51502">
    <property type="entry name" value="S_R_A_B_BARREL"/>
    <property type="match status" value="1"/>
</dbReference>
<evidence type="ECO:0000256" key="4">
    <source>
        <dbReference type="ARBA" id="ARBA00022832"/>
    </source>
</evidence>
<dbReference type="InterPro" id="IPR003231">
    <property type="entry name" value="ACP"/>
</dbReference>
<keyword evidence="12" id="KW-1185">Reference proteome</keyword>
<keyword evidence="1 7" id="KW-0596">Phosphopantetheine</keyword>
<dbReference type="SUPFAM" id="SSF47336">
    <property type="entry name" value="ACP-like"/>
    <property type="match status" value="1"/>
</dbReference>